<dbReference type="EMBL" id="BMZB01000001">
    <property type="protein sequence ID" value="GGZ21703.1"/>
    <property type="molecule type" value="Genomic_DNA"/>
</dbReference>
<gene>
    <name evidence="1" type="ORF">GCM10011273_03100</name>
</gene>
<sequence length="102" mass="10996">MPPPVMAGGHSILKAFWELSTERQIGFGVGPIPGSLISKAASDIGIYDPDRVADFRSIIRACDEVYLSRSTPKDPNDKSAAAAKPAMAMDAFDTMLERGRNK</sequence>
<accession>A0A918UMX5</accession>
<protein>
    <submittedName>
        <fullName evidence="1">Uncharacterized protein</fullName>
    </submittedName>
</protein>
<evidence type="ECO:0000313" key="1">
    <source>
        <dbReference type="EMBL" id="GGZ21703.1"/>
    </source>
</evidence>
<dbReference type="InterPro" id="IPR056919">
    <property type="entry name" value="Phage_TAC_18"/>
</dbReference>
<proteinExistence type="predicted"/>
<keyword evidence="2" id="KW-1185">Reference proteome</keyword>
<reference evidence="1" key="1">
    <citation type="journal article" date="2014" name="Int. J. Syst. Evol. Microbiol.">
        <title>Complete genome sequence of Corynebacterium casei LMG S-19264T (=DSM 44701T), isolated from a smear-ripened cheese.</title>
        <authorList>
            <consortium name="US DOE Joint Genome Institute (JGI-PGF)"/>
            <person name="Walter F."/>
            <person name="Albersmeier A."/>
            <person name="Kalinowski J."/>
            <person name="Ruckert C."/>
        </authorList>
    </citation>
    <scope>NUCLEOTIDE SEQUENCE</scope>
    <source>
        <strain evidence="1">KCTC 32296</strain>
    </source>
</reference>
<dbReference type="Proteomes" id="UP000662572">
    <property type="component" value="Unassembled WGS sequence"/>
</dbReference>
<name>A0A918UMX5_9CAUL</name>
<dbReference type="Pfam" id="PF23812">
    <property type="entry name" value="Phage_TAC_18"/>
    <property type="match status" value="1"/>
</dbReference>
<comment type="caution">
    <text evidence="1">The sequence shown here is derived from an EMBL/GenBank/DDBJ whole genome shotgun (WGS) entry which is preliminary data.</text>
</comment>
<dbReference type="AlphaFoldDB" id="A0A918UMX5"/>
<reference evidence="1" key="2">
    <citation type="submission" date="2020-09" db="EMBL/GenBank/DDBJ databases">
        <authorList>
            <person name="Sun Q."/>
            <person name="Kim S."/>
        </authorList>
    </citation>
    <scope>NUCLEOTIDE SEQUENCE</scope>
    <source>
        <strain evidence="1">KCTC 32296</strain>
    </source>
</reference>
<evidence type="ECO:0000313" key="2">
    <source>
        <dbReference type="Proteomes" id="UP000662572"/>
    </source>
</evidence>
<organism evidence="1 2">
    <name type="scientific">Asticcacaulis endophyticus</name>
    <dbReference type="NCBI Taxonomy" id="1395890"/>
    <lineage>
        <taxon>Bacteria</taxon>
        <taxon>Pseudomonadati</taxon>
        <taxon>Pseudomonadota</taxon>
        <taxon>Alphaproteobacteria</taxon>
        <taxon>Caulobacterales</taxon>
        <taxon>Caulobacteraceae</taxon>
        <taxon>Asticcacaulis</taxon>
    </lineage>
</organism>